<comment type="caution">
    <text evidence="2">The sequence shown here is derived from an EMBL/GenBank/DDBJ whole genome shotgun (WGS) entry which is preliminary data.</text>
</comment>
<dbReference type="OrthoDB" id="2355643at2759"/>
<dbReference type="Gene3D" id="1.10.150.50">
    <property type="entry name" value="Transcription Factor, Ets-1"/>
    <property type="match status" value="1"/>
</dbReference>
<dbReference type="EMBL" id="CAMKVN010000742">
    <property type="protein sequence ID" value="CAI2170784.1"/>
    <property type="molecule type" value="Genomic_DNA"/>
</dbReference>
<dbReference type="AlphaFoldDB" id="A0A9W4SJJ9"/>
<evidence type="ECO:0000259" key="1">
    <source>
        <dbReference type="Pfam" id="PF07647"/>
    </source>
</evidence>
<proteinExistence type="predicted"/>
<keyword evidence="3" id="KW-1185">Reference proteome</keyword>
<feature type="domain" description="SAM" evidence="1">
    <location>
        <begin position="42"/>
        <end position="96"/>
    </location>
</feature>
<dbReference type="Proteomes" id="UP001153678">
    <property type="component" value="Unassembled WGS sequence"/>
</dbReference>
<name>A0A9W4SJJ9_9GLOM</name>
<dbReference type="Pfam" id="PF07647">
    <property type="entry name" value="SAM_2"/>
    <property type="match status" value="1"/>
</dbReference>
<protein>
    <submittedName>
        <fullName evidence="2">7252_t:CDS:1</fullName>
    </submittedName>
</protein>
<evidence type="ECO:0000313" key="2">
    <source>
        <dbReference type="EMBL" id="CAI2170784.1"/>
    </source>
</evidence>
<reference evidence="2" key="1">
    <citation type="submission" date="2022-08" db="EMBL/GenBank/DDBJ databases">
        <authorList>
            <person name="Kallberg Y."/>
            <person name="Tangrot J."/>
            <person name="Rosling A."/>
        </authorList>
    </citation>
    <scope>NUCLEOTIDE SEQUENCE</scope>
    <source>
        <strain evidence="2">Wild A</strain>
    </source>
</reference>
<dbReference type="InterPro" id="IPR001660">
    <property type="entry name" value="SAM"/>
</dbReference>
<dbReference type="SUPFAM" id="SSF47769">
    <property type="entry name" value="SAM/Pointed domain"/>
    <property type="match status" value="1"/>
</dbReference>
<evidence type="ECO:0000313" key="3">
    <source>
        <dbReference type="Proteomes" id="UP001153678"/>
    </source>
</evidence>
<organism evidence="2 3">
    <name type="scientific">Funneliformis geosporum</name>
    <dbReference type="NCBI Taxonomy" id="1117311"/>
    <lineage>
        <taxon>Eukaryota</taxon>
        <taxon>Fungi</taxon>
        <taxon>Fungi incertae sedis</taxon>
        <taxon>Mucoromycota</taxon>
        <taxon>Glomeromycotina</taxon>
        <taxon>Glomeromycetes</taxon>
        <taxon>Glomerales</taxon>
        <taxon>Glomeraceae</taxon>
        <taxon>Funneliformis</taxon>
    </lineage>
</organism>
<dbReference type="InterPro" id="IPR013761">
    <property type="entry name" value="SAM/pointed_sf"/>
</dbReference>
<sequence>MPFLQGLISRLRNLQGRNIRQNNFERNNENSFSRDSKRVQEVRSWSVQEVNEFLQTTLGEKWTPRETKIFEKNKITGSIFLNLTIKKMKSLKVPLTLAFEIDKLQKELRQKRIMVQQYDDDGHSSLGFDFLTIDCQENFEMVLRRSNAMGLELIKSHFNEDIYYNTPILISSFDELIDEQEYRYDAIHRFSKKWR</sequence>
<accession>A0A9W4SJJ9</accession>
<gene>
    <name evidence="2" type="ORF">FWILDA_LOCUS4751</name>
</gene>